<name>A0A0C3B636_PILCF</name>
<dbReference type="AlphaFoldDB" id="A0A0C3B636"/>
<evidence type="ECO:0000313" key="2">
    <source>
        <dbReference type="Proteomes" id="UP000054166"/>
    </source>
</evidence>
<dbReference type="Proteomes" id="UP000054166">
    <property type="component" value="Unassembled WGS sequence"/>
</dbReference>
<reference evidence="2" key="2">
    <citation type="submission" date="2015-01" db="EMBL/GenBank/DDBJ databases">
        <title>Evolutionary Origins and Diversification of the Mycorrhizal Mutualists.</title>
        <authorList>
            <consortium name="DOE Joint Genome Institute"/>
            <consortium name="Mycorrhizal Genomics Consortium"/>
            <person name="Kohler A."/>
            <person name="Kuo A."/>
            <person name="Nagy L.G."/>
            <person name="Floudas D."/>
            <person name="Copeland A."/>
            <person name="Barry K.W."/>
            <person name="Cichocki N."/>
            <person name="Veneault-Fourrey C."/>
            <person name="LaButti K."/>
            <person name="Lindquist E.A."/>
            <person name="Lipzen A."/>
            <person name="Lundell T."/>
            <person name="Morin E."/>
            <person name="Murat C."/>
            <person name="Riley R."/>
            <person name="Ohm R."/>
            <person name="Sun H."/>
            <person name="Tunlid A."/>
            <person name="Henrissat B."/>
            <person name="Grigoriev I.V."/>
            <person name="Hibbett D.S."/>
            <person name="Martin F."/>
        </authorList>
    </citation>
    <scope>NUCLEOTIDE SEQUENCE [LARGE SCALE GENOMIC DNA]</scope>
    <source>
        <strain evidence="2">F 1598</strain>
    </source>
</reference>
<dbReference type="OrthoDB" id="10646665at2759"/>
<gene>
    <name evidence="1" type="ORF">PILCRDRAFT_486667</name>
</gene>
<reference evidence="1 2" key="1">
    <citation type="submission" date="2014-04" db="EMBL/GenBank/DDBJ databases">
        <authorList>
            <consortium name="DOE Joint Genome Institute"/>
            <person name="Kuo A."/>
            <person name="Tarkka M."/>
            <person name="Buscot F."/>
            <person name="Kohler A."/>
            <person name="Nagy L.G."/>
            <person name="Floudas D."/>
            <person name="Copeland A."/>
            <person name="Barry K.W."/>
            <person name="Cichocki N."/>
            <person name="Veneault-Fourrey C."/>
            <person name="LaButti K."/>
            <person name="Lindquist E.A."/>
            <person name="Lipzen A."/>
            <person name="Lundell T."/>
            <person name="Morin E."/>
            <person name="Murat C."/>
            <person name="Sun H."/>
            <person name="Tunlid A."/>
            <person name="Henrissat B."/>
            <person name="Grigoriev I.V."/>
            <person name="Hibbett D.S."/>
            <person name="Martin F."/>
            <person name="Nordberg H.P."/>
            <person name="Cantor M.N."/>
            <person name="Hua S.X."/>
        </authorList>
    </citation>
    <scope>NUCLEOTIDE SEQUENCE [LARGE SCALE GENOMIC DNA]</scope>
    <source>
        <strain evidence="1 2">F 1598</strain>
    </source>
</reference>
<proteinExistence type="predicted"/>
<keyword evidence="2" id="KW-1185">Reference proteome</keyword>
<sequence length="111" mass="11720">MMFPNEVPPSDASLAAAFALSACSLFSLTRALPFFENTAMSLVGSRMGLMGSSCLVNTVRPSRKGGLISCVMTCTVDSDSSSKSKSTVLRVATPDVNIRLASQRSLSAFYV</sequence>
<dbReference type="HOGENOM" id="CLU_2159355_0_0_1"/>
<dbReference type="EMBL" id="KN832997">
    <property type="protein sequence ID" value="KIM81693.1"/>
    <property type="molecule type" value="Genomic_DNA"/>
</dbReference>
<dbReference type="InParanoid" id="A0A0C3B636"/>
<evidence type="ECO:0000313" key="1">
    <source>
        <dbReference type="EMBL" id="KIM81693.1"/>
    </source>
</evidence>
<protein>
    <submittedName>
        <fullName evidence="1">Uncharacterized protein</fullName>
    </submittedName>
</protein>
<organism evidence="1 2">
    <name type="scientific">Piloderma croceum (strain F 1598)</name>
    <dbReference type="NCBI Taxonomy" id="765440"/>
    <lineage>
        <taxon>Eukaryota</taxon>
        <taxon>Fungi</taxon>
        <taxon>Dikarya</taxon>
        <taxon>Basidiomycota</taxon>
        <taxon>Agaricomycotina</taxon>
        <taxon>Agaricomycetes</taxon>
        <taxon>Agaricomycetidae</taxon>
        <taxon>Atheliales</taxon>
        <taxon>Atheliaceae</taxon>
        <taxon>Piloderma</taxon>
    </lineage>
</organism>
<accession>A0A0C3B636</accession>